<accession>A0A0F9C2M9</accession>
<sequence>MTMSAADDWTIVTDASGSEIGIDQDPFFGYWYTMPLAQMGAAASTHMKDNTGTAPVFTSNFYRYMIGRDGYVDCEIYLDADGGTDGIGAVTAQIALPYLYRNTDFNAIIGAGFSIDATPVTVNVVAQAIANSTSCELINDTVVLNNA</sequence>
<name>A0A0F9C2M9_9ZZZZ</name>
<feature type="non-terminal residue" evidence="1">
    <location>
        <position position="147"/>
    </location>
</feature>
<dbReference type="EMBL" id="LAZR01048895">
    <property type="protein sequence ID" value="KKK90896.1"/>
    <property type="molecule type" value="Genomic_DNA"/>
</dbReference>
<proteinExistence type="predicted"/>
<reference evidence="1" key="1">
    <citation type="journal article" date="2015" name="Nature">
        <title>Complex archaea that bridge the gap between prokaryotes and eukaryotes.</title>
        <authorList>
            <person name="Spang A."/>
            <person name="Saw J.H."/>
            <person name="Jorgensen S.L."/>
            <person name="Zaremba-Niedzwiedzka K."/>
            <person name="Martijn J."/>
            <person name="Lind A.E."/>
            <person name="van Eijk R."/>
            <person name="Schleper C."/>
            <person name="Guy L."/>
            <person name="Ettema T.J."/>
        </authorList>
    </citation>
    <scope>NUCLEOTIDE SEQUENCE</scope>
</reference>
<organism evidence="1">
    <name type="scientific">marine sediment metagenome</name>
    <dbReference type="NCBI Taxonomy" id="412755"/>
    <lineage>
        <taxon>unclassified sequences</taxon>
        <taxon>metagenomes</taxon>
        <taxon>ecological metagenomes</taxon>
    </lineage>
</organism>
<dbReference type="AlphaFoldDB" id="A0A0F9C2M9"/>
<gene>
    <name evidence="1" type="ORF">LCGC14_2718420</name>
</gene>
<comment type="caution">
    <text evidence="1">The sequence shown here is derived from an EMBL/GenBank/DDBJ whole genome shotgun (WGS) entry which is preliminary data.</text>
</comment>
<protein>
    <submittedName>
        <fullName evidence="1">Uncharacterized protein</fullName>
    </submittedName>
</protein>
<evidence type="ECO:0000313" key="1">
    <source>
        <dbReference type="EMBL" id="KKK90896.1"/>
    </source>
</evidence>